<reference evidence="6 7" key="1">
    <citation type="submission" date="2018-06" db="EMBL/GenBank/DDBJ databases">
        <title>Genomic Encyclopedia of Archaeal and Bacterial Type Strains, Phase II (KMG-II): from individual species to whole genera.</title>
        <authorList>
            <person name="Goeker M."/>
        </authorList>
    </citation>
    <scope>NUCLEOTIDE SEQUENCE [LARGE SCALE GENOMIC DNA]</scope>
    <source>
        <strain evidence="6 7">JCM 11668</strain>
    </source>
</reference>
<dbReference type="PANTHER" id="PTHR48078">
    <property type="entry name" value="THREONINE DEHYDRATASE, MITOCHONDRIAL-RELATED"/>
    <property type="match status" value="1"/>
</dbReference>
<evidence type="ECO:0000313" key="6">
    <source>
        <dbReference type="EMBL" id="PYF01547.1"/>
    </source>
</evidence>
<dbReference type="GO" id="GO:0009097">
    <property type="term" value="P:isoleucine biosynthetic process"/>
    <property type="evidence" value="ECO:0007669"/>
    <property type="project" value="TreeGrafter"/>
</dbReference>
<accession>A0A318TCL8</accession>
<dbReference type="GO" id="GO:0006565">
    <property type="term" value="P:L-serine catabolic process"/>
    <property type="evidence" value="ECO:0007669"/>
    <property type="project" value="TreeGrafter"/>
</dbReference>
<dbReference type="InterPro" id="IPR001926">
    <property type="entry name" value="TrpB-like_PALP"/>
</dbReference>
<comment type="cofactor">
    <cofactor evidence="1">
        <name>pyridoxal 5'-phosphate</name>
        <dbReference type="ChEBI" id="CHEBI:597326"/>
    </cofactor>
</comment>
<proteinExistence type="inferred from homology"/>
<dbReference type="Proteomes" id="UP000248148">
    <property type="component" value="Unassembled WGS sequence"/>
</dbReference>
<protein>
    <submittedName>
        <fullName evidence="6">L-threonine ammonia-lyase</fullName>
    </submittedName>
</protein>
<dbReference type="SUPFAM" id="SSF53686">
    <property type="entry name" value="Tryptophan synthase beta subunit-like PLP-dependent enzymes"/>
    <property type="match status" value="1"/>
</dbReference>
<evidence type="ECO:0000256" key="4">
    <source>
        <dbReference type="ARBA" id="ARBA00023239"/>
    </source>
</evidence>
<gene>
    <name evidence="6" type="ORF">BJ122_12030</name>
</gene>
<name>A0A318TCL8_9BRAD</name>
<feature type="domain" description="Tryptophan synthase beta chain-like PALP" evidence="5">
    <location>
        <begin position="24"/>
        <end position="316"/>
    </location>
</feature>
<dbReference type="RefSeq" id="WP_110781892.1">
    <property type="nucleotide sequence ID" value="NZ_QJTI01000020.1"/>
</dbReference>
<evidence type="ECO:0000256" key="2">
    <source>
        <dbReference type="ARBA" id="ARBA00010869"/>
    </source>
</evidence>
<dbReference type="PROSITE" id="PS00165">
    <property type="entry name" value="DEHYDRATASE_SER_THR"/>
    <property type="match status" value="1"/>
</dbReference>
<dbReference type="Gene3D" id="3.40.50.1100">
    <property type="match status" value="2"/>
</dbReference>
<dbReference type="CDD" id="cd01562">
    <property type="entry name" value="Thr-dehyd"/>
    <property type="match status" value="1"/>
</dbReference>
<comment type="caution">
    <text evidence="6">The sequence shown here is derived from an EMBL/GenBank/DDBJ whole genome shotgun (WGS) entry which is preliminary data.</text>
</comment>
<dbReference type="InterPro" id="IPR000634">
    <property type="entry name" value="Ser/Thr_deHydtase_PyrdxlP-BS"/>
</dbReference>
<evidence type="ECO:0000256" key="1">
    <source>
        <dbReference type="ARBA" id="ARBA00001933"/>
    </source>
</evidence>
<keyword evidence="7" id="KW-1185">Reference proteome</keyword>
<sequence>MNEGLTSLPVSAADIEQAAQVLAPHAVRTPLVSSPVIDALSGARVLLKPEMLQRTGSFKFRGAFNKLMSIPEEARPRGVVAFSSGNHAQGVAAAAQLLGLRATIVMPADAPASKRERTKAYGAELVLYDRLREDREAIARRIAEERGATLVPPYDDTKIIAGQGTIGREIVDDLEQIGLSPDLVMAPASGGGLCAGIAVAVRSRRPQAAIVCAEPDGFDDHARSLRAGQREPHHADKHTICDALMAPIPGQLTFTINQRLLARGVTASDAEVAATVGLVFRELRLVVEPSGAVALAALLAGRIQARGKTVAVVLSGGNVDPDMYARLIEDDTMAPLVGASAAQEKNASFSA</sequence>
<dbReference type="AlphaFoldDB" id="A0A318TCL8"/>
<dbReference type="InterPro" id="IPR050147">
    <property type="entry name" value="Ser/Thr_Dehydratase"/>
</dbReference>
<dbReference type="FunFam" id="3.40.50.1100:FF:000005">
    <property type="entry name" value="Threonine dehydratase catabolic"/>
    <property type="match status" value="1"/>
</dbReference>
<dbReference type="GO" id="GO:0030170">
    <property type="term" value="F:pyridoxal phosphate binding"/>
    <property type="evidence" value="ECO:0007669"/>
    <property type="project" value="InterPro"/>
</dbReference>
<keyword evidence="4 6" id="KW-0456">Lyase</keyword>
<dbReference type="GO" id="GO:0006567">
    <property type="term" value="P:L-threonine catabolic process"/>
    <property type="evidence" value="ECO:0007669"/>
    <property type="project" value="TreeGrafter"/>
</dbReference>
<evidence type="ECO:0000256" key="3">
    <source>
        <dbReference type="ARBA" id="ARBA00022898"/>
    </source>
</evidence>
<evidence type="ECO:0000259" key="5">
    <source>
        <dbReference type="Pfam" id="PF00291"/>
    </source>
</evidence>
<dbReference type="InterPro" id="IPR036052">
    <property type="entry name" value="TrpB-like_PALP_sf"/>
</dbReference>
<keyword evidence="3" id="KW-0663">Pyridoxal phosphate</keyword>
<dbReference type="GO" id="GO:0004794">
    <property type="term" value="F:threonine deaminase activity"/>
    <property type="evidence" value="ECO:0007669"/>
    <property type="project" value="TreeGrafter"/>
</dbReference>
<evidence type="ECO:0000313" key="7">
    <source>
        <dbReference type="Proteomes" id="UP000248148"/>
    </source>
</evidence>
<organism evidence="6 7">
    <name type="scientific">Rhodopseudomonas faecalis</name>
    <dbReference type="NCBI Taxonomy" id="99655"/>
    <lineage>
        <taxon>Bacteria</taxon>
        <taxon>Pseudomonadati</taxon>
        <taxon>Pseudomonadota</taxon>
        <taxon>Alphaproteobacteria</taxon>
        <taxon>Hyphomicrobiales</taxon>
        <taxon>Nitrobacteraceae</taxon>
        <taxon>Rhodopseudomonas</taxon>
    </lineage>
</organism>
<dbReference type="EMBL" id="QJTI01000020">
    <property type="protein sequence ID" value="PYF01547.1"/>
    <property type="molecule type" value="Genomic_DNA"/>
</dbReference>
<dbReference type="OrthoDB" id="9811476at2"/>
<dbReference type="Pfam" id="PF00291">
    <property type="entry name" value="PALP"/>
    <property type="match status" value="1"/>
</dbReference>
<dbReference type="PANTHER" id="PTHR48078:SF6">
    <property type="entry name" value="L-THREONINE DEHYDRATASE CATABOLIC TDCB"/>
    <property type="match status" value="1"/>
</dbReference>
<dbReference type="GO" id="GO:0003941">
    <property type="term" value="F:L-serine ammonia-lyase activity"/>
    <property type="evidence" value="ECO:0007669"/>
    <property type="project" value="TreeGrafter"/>
</dbReference>
<comment type="similarity">
    <text evidence="2">Belongs to the serine/threonine dehydratase family.</text>
</comment>